<gene>
    <name evidence="3" type="ORF">RhiirA1_471827</name>
</gene>
<reference evidence="3 4" key="2">
    <citation type="submission" date="2017-10" db="EMBL/GenBank/DDBJ databases">
        <title>Genome analyses suggest a sexual origin of heterokaryosis in a supposedly ancient asexual fungus.</title>
        <authorList>
            <person name="Corradi N."/>
            <person name="Sedzielewska K."/>
            <person name="Noel J."/>
            <person name="Charron P."/>
            <person name="Farinelli L."/>
            <person name="Marton T."/>
            <person name="Kruger M."/>
            <person name="Pelin A."/>
            <person name="Brachmann A."/>
            <person name="Corradi N."/>
        </authorList>
    </citation>
    <scope>NUCLEOTIDE SEQUENCE [LARGE SCALE GENOMIC DNA]</scope>
    <source>
        <strain evidence="3 4">A1</strain>
    </source>
</reference>
<accession>A0A2N0R3J6</accession>
<sequence>MFDPTYSQLLDTNQELRGELQDEIFINKSNEKKIRSLVKELEQCYRTISIQDNTIIAHEKEIEKLKSEISDLRKQLRVLQQDKKFKDEVGSIQDGRIIELENKVGSLKARIRILIDKKISINALDMATTNLIANVNRGLDRIENHIRGVGTPMQNPANVIDGIRGSLNTIRVNRMLVIIVRKQTCIGELLREKFVFQLVIRQRDQNILNLQQQILALQNNPPRNMAAVHEIYQMLAPALGQIPNYTGKETPDEYIQKITNIFESAGSVITAANNANANTFVDAEQCNILKSKMGDKFSPVPANDPYTNGTPAINTPAIFTVWLRHKYREVMAGNAELALQSLIQERFNQGDSPDVYESRIRKHIVGFADDQVLPALYTHLPLDLRNSGKIYMAIRGAGHQTVDNFFADLRKCWVERQVGPNMFSQNQIQPQVSYQGATSADFEKLNTKIASLEAQLAESMQVHSKLAQRLHLPENVINSNNAPIYDKYINEELERRLGVIETHLAELLRKDTVDTNSTLNDHSNEGLEKRLGQIEAHLTKLAKKDSRDAKTFQRRRSESSPFGGFEKRLGQIEALLAKLARGSKSKSGRVHMVTADEQSSADFFDNDTTSPSKPEDNDDDSDNSSTESDSEKLNYAEQSGRSDKSSSSKINNKSKPHKVKQDNNSPSACNVSSEKGSQGTRQVSLEETIRKIIQSEFVNYLPYIIQQAKKCEPDSAQDSDEEDILDGPMEIDFVQKKEPPTSIATVKCKIKRLKIPAMALDSCAELPIVTPDIVERVGYGIDKSIKHDLSGIATLPIESVGVVHDLPISLALGCIIYEDFVVVEYSKPMLIFSNSLLKKYRCAIDWDKDELKLHHNGKDFTIPVTMHKVKNKLEVNCATTAPECDESSTPDKISQDLIEDGTFKKK</sequence>
<evidence type="ECO:0000313" key="4">
    <source>
        <dbReference type="Proteomes" id="UP000232688"/>
    </source>
</evidence>
<dbReference type="VEuPathDB" id="FungiDB:RhiirA1_471827"/>
<feature type="compositionally biased region" description="Polar residues" evidence="2">
    <location>
        <begin position="596"/>
        <end position="609"/>
    </location>
</feature>
<dbReference type="AlphaFoldDB" id="A0A2N0R3J6"/>
<dbReference type="VEuPathDB" id="FungiDB:RhiirFUN_024433"/>
<reference evidence="3 4" key="1">
    <citation type="submission" date="2017-10" db="EMBL/GenBank/DDBJ databases">
        <title>Extensive intraspecific genome diversity in a model arbuscular mycorrhizal fungus.</title>
        <authorList>
            <person name="Chen E.C.H."/>
            <person name="Morin E."/>
            <person name="Baudet D."/>
            <person name="Noel J."/>
            <person name="Ndikumana S."/>
            <person name="Charron P."/>
            <person name="St-Onge C."/>
            <person name="Giorgi J."/>
            <person name="Grigoriev I.V."/>
            <person name="Roux C."/>
            <person name="Martin F.M."/>
            <person name="Corradi N."/>
        </authorList>
    </citation>
    <scope>NUCLEOTIDE SEQUENCE [LARGE SCALE GENOMIC DNA]</scope>
    <source>
        <strain evidence="3 4">A1</strain>
    </source>
</reference>
<proteinExistence type="predicted"/>
<feature type="region of interest" description="Disordered" evidence="2">
    <location>
        <begin position="581"/>
        <end position="683"/>
    </location>
</feature>
<feature type="compositionally biased region" description="Basic and acidic residues" evidence="2">
    <location>
        <begin position="629"/>
        <end position="646"/>
    </location>
</feature>
<protein>
    <submittedName>
        <fullName evidence="3">Uncharacterized protein</fullName>
    </submittedName>
</protein>
<feature type="region of interest" description="Disordered" evidence="2">
    <location>
        <begin position="884"/>
        <end position="906"/>
    </location>
</feature>
<feature type="compositionally biased region" description="Polar residues" evidence="2">
    <location>
        <begin position="662"/>
        <end position="683"/>
    </location>
</feature>
<keyword evidence="1" id="KW-0175">Coiled coil</keyword>
<feature type="coiled-coil region" evidence="1">
    <location>
        <begin position="48"/>
        <end position="117"/>
    </location>
</feature>
<dbReference type="Proteomes" id="UP000232688">
    <property type="component" value="Unassembled WGS sequence"/>
</dbReference>
<organism evidence="3 4">
    <name type="scientific">Rhizophagus irregularis</name>
    <dbReference type="NCBI Taxonomy" id="588596"/>
    <lineage>
        <taxon>Eukaryota</taxon>
        <taxon>Fungi</taxon>
        <taxon>Fungi incertae sedis</taxon>
        <taxon>Mucoromycota</taxon>
        <taxon>Glomeromycotina</taxon>
        <taxon>Glomeromycetes</taxon>
        <taxon>Glomerales</taxon>
        <taxon>Glomeraceae</taxon>
        <taxon>Rhizophagus</taxon>
    </lineage>
</organism>
<comment type="caution">
    <text evidence="3">The sequence shown here is derived from an EMBL/GenBank/DDBJ whole genome shotgun (WGS) entry which is preliminary data.</text>
</comment>
<feature type="compositionally biased region" description="Basic and acidic residues" evidence="2">
    <location>
        <begin position="542"/>
        <end position="558"/>
    </location>
</feature>
<dbReference type="InterPro" id="IPR021109">
    <property type="entry name" value="Peptidase_aspartic_dom_sf"/>
</dbReference>
<evidence type="ECO:0000256" key="1">
    <source>
        <dbReference type="SAM" id="Coils"/>
    </source>
</evidence>
<evidence type="ECO:0000256" key="2">
    <source>
        <dbReference type="SAM" id="MobiDB-lite"/>
    </source>
</evidence>
<evidence type="ECO:0000313" key="3">
    <source>
        <dbReference type="EMBL" id="PKC57875.1"/>
    </source>
</evidence>
<feature type="region of interest" description="Disordered" evidence="2">
    <location>
        <begin position="542"/>
        <end position="564"/>
    </location>
</feature>
<name>A0A2N0R3J6_9GLOM</name>
<dbReference type="Gene3D" id="2.40.70.10">
    <property type="entry name" value="Acid Proteases"/>
    <property type="match status" value="1"/>
</dbReference>
<dbReference type="EMBL" id="LLXH01001691">
    <property type="protein sequence ID" value="PKC57875.1"/>
    <property type="molecule type" value="Genomic_DNA"/>
</dbReference>
<dbReference type="VEuPathDB" id="FungiDB:FUN_009255"/>